<dbReference type="GO" id="GO:0006887">
    <property type="term" value="P:exocytosis"/>
    <property type="evidence" value="ECO:0007669"/>
    <property type="project" value="TreeGrafter"/>
</dbReference>
<dbReference type="AlphaFoldDB" id="A2ZDD0"/>
<dbReference type="PANTHER" id="PTHR16092:SF29">
    <property type="entry name" value="EXPRESSED PROTEIN"/>
    <property type="match status" value="1"/>
</dbReference>
<dbReference type="GO" id="GO:0005886">
    <property type="term" value="C:plasma membrane"/>
    <property type="evidence" value="ECO:0007669"/>
    <property type="project" value="TreeGrafter"/>
</dbReference>
<evidence type="ECO:0000313" key="2">
    <source>
        <dbReference type="EMBL" id="EAY80614.1"/>
    </source>
</evidence>
<evidence type="ECO:0000259" key="1">
    <source>
        <dbReference type="Pfam" id="PF15277"/>
    </source>
</evidence>
<organism evidence="2 3">
    <name type="scientific">Oryza sativa subsp. indica</name>
    <name type="common">Rice</name>
    <dbReference type="NCBI Taxonomy" id="39946"/>
    <lineage>
        <taxon>Eukaryota</taxon>
        <taxon>Viridiplantae</taxon>
        <taxon>Streptophyta</taxon>
        <taxon>Embryophyta</taxon>
        <taxon>Tracheophyta</taxon>
        <taxon>Spermatophyta</taxon>
        <taxon>Magnoliopsida</taxon>
        <taxon>Liliopsida</taxon>
        <taxon>Poales</taxon>
        <taxon>Poaceae</taxon>
        <taxon>BOP clade</taxon>
        <taxon>Oryzoideae</taxon>
        <taxon>Oryzeae</taxon>
        <taxon>Oryzinae</taxon>
        <taxon>Oryza</taxon>
        <taxon>Oryza sativa</taxon>
    </lineage>
</organism>
<proteinExistence type="predicted"/>
<evidence type="ECO:0000313" key="3">
    <source>
        <dbReference type="Proteomes" id="UP000007015"/>
    </source>
</evidence>
<dbReference type="GO" id="GO:0000145">
    <property type="term" value="C:exocyst"/>
    <property type="evidence" value="ECO:0007669"/>
    <property type="project" value="TreeGrafter"/>
</dbReference>
<dbReference type="Pfam" id="PF15277">
    <property type="entry name" value="Sec3-PIP2_bind"/>
    <property type="match status" value="1"/>
</dbReference>
<dbReference type="Gramene" id="BGIOSGA035116-TA">
    <property type="protein sequence ID" value="BGIOSGA035116-PA"/>
    <property type="gene ID" value="BGIOSGA035116"/>
</dbReference>
<protein>
    <recommendedName>
        <fullName evidence="1">Exocyst complex component Sec3 PIP2-binding N-terminal domain-containing protein</fullName>
    </recommendedName>
</protein>
<gene>
    <name evidence="2" type="ORF">OsI_35793</name>
</gene>
<keyword evidence="3" id="KW-1185">Reference proteome</keyword>
<reference evidence="2 3" key="1">
    <citation type="journal article" date="2005" name="PLoS Biol.">
        <title>The genomes of Oryza sativa: a history of duplications.</title>
        <authorList>
            <person name="Yu J."/>
            <person name="Wang J."/>
            <person name="Lin W."/>
            <person name="Li S."/>
            <person name="Li H."/>
            <person name="Zhou J."/>
            <person name="Ni P."/>
            <person name="Dong W."/>
            <person name="Hu S."/>
            <person name="Zeng C."/>
            <person name="Zhang J."/>
            <person name="Zhang Y."/>
            <person name="Li R."/>
            <person name="Xu Z."/>
            <person name="Li S."/>
            <person name="Li X."/>
            <person name="Zheng H."/>
            <person name="Cong L."/>
            <person name="Lin L."/>
            <person name="Yin J."/>
            <person name="Geng J."/>
            <person name="Li G."/>
            <person name="Shi J."/>
            <person name="Liu J."/>
            <person name="Lv H."/>
            <person name="Li J."/>
            <person name="Wang J."/>
            <person name="Deng Y."/>
            <person name="Ran L."/>
            <person name="Shi X."/>
            <person name="Wang X."/>
            <person name="Wu Q."/>
            <person name="Li C."/>
            <person name="Ren X."/>
            <person name="Wang J."/>
            <person name="Wang X."/>
            <person name="Li D."/>
            <person name="Liu D."/>
            <person name="Zhang X."/>
            <person name="Ji Z."/>
            <person name="Zhao W."/>
            <person name="Sun Y."/>
            <person name="Zhang Z."/>
            <person name="Bao J."/>
            <person name="Han Y."/>
            <person name="Dong L."/>
            <person name="Ji J."/>
            <person name="Chen P."/>
            <person name="Wu S."/>
            <person name="Liu J."/>
            <person name="Xiao Y."/>
            <person name="Bu D."/>
            <person name="Tan J."/>
            <person name="Yang L."/>
            <person name="Ye C."/>
            <person name="Zhang J."/>
            <person name="Xu J."/>
            <person name="Zhou Y."/>
            <person name="Yu Y."/>
            <person name="Zhang B."/>
            <person name="Zhuang S."/>
            <person name="Wei H."/>
            <person name="Liu B."/>
            <person name="Lei M."/>
            <person name="Yu H."/>
            <person name="Li Y."/>
            <person name="Xu H."/>
            <person name="Wei S."/>
            <person name="He X."/>
            <person name="Fang L."/>
            <person name="Zhang Z."/>
            <person name="Zhang Y."/>
            <person name="Huang X."/>
            <person name="Su Z."/>
            <person name="Tong W."/>
            <person name="Li J."/>
            <person name="Tong Z."/>
            <person name="Li S."/>
            <person name="Ye J."/>
            <person name="Wang L."/>
            <person name="Fang L."/>
            <person name="Lei T."/>
            <person name="Chen C."/>
            <person name="Chen H."/>
            <person name="Xu Z."/>
            <person name="Li H."/>
            <person name="Huang H."/>
            <person name="Zhang F."/>
            <person name="Xu H."/>
            <person name="Li N."/>
            <person name="Zhao C."/>
            <person name="Li S."/>
            <person name="Dong L."/>
            <person name="Huang Y."/>
            <person name="Li L."/>
            <person name="Xi Y."/>
            <person name="Qi Q."/>
            <person name="Li W."/>
            <person name="Zhang B."/>
            <person name="Hu W."/>
            <person name="Zhang Y."/>
            <person name="Tian X."/>
            <person name="Jiao Y."/>
            <person name="Liang X."/>
            <person name="Jin J."/>
            <person name="Gao L."/>
            <person name="Zheng W."/>
            <person name="Hao B."/>
            <person name="Liu S."/>
            <person name="Wang W."/>
            <person name="Yuan L."/>
            <person name="Cao M."/>
            <person name="McDermott J."/>
            <person name="Samudrala R."/>
            <person name="Wang J."/>
            <person name="Wong G.K."/>
            <person name="Yang H."/>
        </authorList>
    </citation>
    <scope>NUCLEOTIDE SEQUENCE [LARGE SCALE GENOMIC DNA]</scope>
    <source>
        <strain evidence="3">cv. 93-11</strain>
    </source>
</reference>
<dbReference type="EMBL" id="CM000136">
    <property type="protein sequence ID" value="EAY80614.1"/>
    <property type="molecule type" value="Genomic_DNA"/>
</dbReference>
<dbReference type="HOGENOM" id="CLU_1743551_0_0_1"/>
<sequence>MARSSADDMELKRSCEAGILSKEKDRETVVMSMRVAKGRGVWGKAGKLASRHMAKPRVLAVTTKKKGQRTKAFVRVLKYSNGGVLEPAKVYKMKHLSKVEVVPNDPSGCTFLLFENDTSFINGGYHEISKGYKRRVRCIKLLQLLIFIEE</sequence>
<dbReference type="STRING" id="39946.A2ZDD0"/>
<dbReference type="InterPro" id="IPR028258">
    <property type="entry name" value="Sec3-PIP2_bind"/>
</dbReference>
<accession>A2ZDD0</accession>
<dbReference type="PANTHER" id="PTHR16092">
    <property type="entry name" value="SEC3/SYNTAXIN-RELATED"/>
    <property type="match status" value="1"/>
</dbReference>
<dbReference type="Proteomes" id="UP000007015">
    <property type="component" value="Chromosome 11"/>
</dbReference>
<feature type="domain" description="Exocyst complex component Sec3 PIP2-binding N-terminal" evidence="1">
    <location>
        <begin position="53"/>
        <end position="113"/>
    </location>
</feature>
<dbReference type="GO" id="GO:0006893">
    <property type="term" value="P:Golgi to plasma membrane transport"/>
    <property type="evidence" value="ECO:0007669"/>
    <property type="project" value="TreeGrafter"/>
</dbReference>
<dbReference type="GO" id="GO:0005546">
    <property type="term" value="F:phosphatidylinositol-4,5-bisphosphate binding"/>
    <property type="evidence" value="ECO:0007669"/>
    <property type="project" value="TreeGrafter"/>
</dbReference>
<name>A2ZDD0_ORYSI</name>